<feature type="compositionally biased region" description="Basic residues" evidence="1">
    <location>
        <begin position="90"/>
        <end position="99"/>
    </location>
</feature>
<gene>
    <name evidence="2" type="ORF">KN815_09395</name>
</gene>
<dbReference type="RefSeq" id="WP_216341298.1">
    <property type="nucleotide sequence ID" value="NZ_JAHLEM010000080.1"/>
</dbReference>
<evidence type="ECO:0008006" key="4">
    <source>
        <dbReference type="Google" id="ProtNLM"/>
    </source>
</evidence>
<protein>
    <recommendedName>
        <fullName evidence="4">Transposase</fullName>
    </recommendedName>
</protein>
<evidence type="ECO:0000256" key="1">
    <source>
        <dbReference type="SAM" id="MobiDB-lite"/>
    </source>
</evidence>
<evidence type="ECO:0000313" key="3">
    <source>
        <dbReference type="Proteomes" id="UP000720508"/>
    </source>
</evidence>
<feature type="region of interest" description="Disordered" evidence="1">
    <location>
        <begin position="80"/>
        <end position="99"/>
    </location>
</feature>
<name>A0ABS6CBK3_9ACTN</name>
<proteinExistence type="predicted"/>
<evidence type="ECO:0000313" key="2">
    <source>
        <dbReference type="EMBL" id="MBU3864281.1"/>
    </source>
</evidence>
<dbReference type="EMBL" id="JAHLEM010000080">
    <property type="protein sequence ID" value="MBU3864281.1"/>
    <property type="molecule type" value="Genomic_DNA"/>
</dbReference>
<comment type="caution">
    <text evidence="2">The sequence shown here is derived from an EMBL/GenBank/DDBJ whole genome shotgun (WGS) entry which is preliminary data.</text>
</comment>
<reference evidence="2 3" key="1">
    <citation type="submission" date="2021-06" db="EMBL/GenBank/DDBJ databases">
        <authorList>
            <person name="Pan X."/>
        </authorList>
    </citation>
    <scope>NUCLEOTIDE SEQUENCE [LARGE SCALE GENOMIC DNA]</scope>
    <source>
        <strain evidence="2 3">4503</strain>
    </source>
</reference>
<accession>A0ABS6CBK3</accession>
<organism evidence="2 3">
    <name type="scientific">Streptomyces niphimycinicus</name>
    <dbReference type="NCBI Taxonomy" id="2842201"/>
    <lineage>
        <taxon>Bacteria</taxon>
        <taxon>Bacillati</taxon>
        <taxon>Actinomycetota</taxon>
        <taxon>Actinomycetes</taxon>
        <taxon>Kitasatosporales</taxon>
        <taxon>Streptomycetaceae</taxon>
        <taxon>Streptomyces</taxon>
    </lineage>
</organism>
<keyword evidence="3" id="KW-1185">Reference proteome</keyword>
<dbReference type="Proteomes" id="UP000720508">
    <property type="component" value="Unassembled WGS sequence"/>
</dbReference>
<sequence length="125" mass="13934">MSAHRRAADDAGEGAAVPRIDLQRVRWHALCREVEAWDDLEAMAQTARHQFFAVAVKQIGIENRLCHGVQANPSVFGVEKPEETSEIPPLRRHCRDGRKRTTNRVCVESPEEKLARGLAPGGITE</sequence>